<reference evidence="1 2" key="1">
    <citation type="journal article" date="2024" name="Science">
        <title>Giant polyketide synthase enzymes in the biosynthesis of giant marine polyether toxins.</title>
        <authorList>
            <person name="Fallon T.R."/>
            <person name="Shende V.V."/>
            <person name="Wierzbicki I.H."/>
            <person name="Pendleton A.L."/>
            <person name="Watervoot N.F."/>
            <person name="Auber R.P."/>
            <person name="Gonzalez D.J."/>
            <person name="Wisecaver J.H."/>
            <person name="Moore B.S."/>
        </authorList>
    </citation>
    <scope>NUCLEOTIDE SEQUENCE [LARGE SCALE GENOMIC DNA]</scope>
    <source>
        <strain evidence="1 2">12B1</strain>
    </source>
</reference>
<sequence length="134" mass="14587">MTTASGSTTTPTTAEKDIILLKLNERAPLLASNAQTIDIIMHRLQTRQKAYELGIVPYVIGVATGTPPVYRLPGDATQANKVIGKRWLLSAFEDENVRGMVAQHGAASRNREPALRDGVSLAVRQFSEECVRPS</sequence>
<dbReference type="EMBL" id="JBGBPQ010000003">
    <property type="protein sequence ID" value="KAL1527016.1"/>
    <property type="molecule type" value="Genomic_DNA"/>
</dbReference>
<protein>
    <submittedName>
        <fullName evidence="1">Uncharacterized protein</fullName>
    </submittedName>
</protein>
<organism evidence="1 2">
    <name type="scientific">Prymnesium parvum</name>
    <name type="common">Toxic golden alga</name>
    <dbReference type="NCBI Taxonomy" id="97485"/>
    <lineage>
        <taxon>Eukaryota</taxon>
        <taxon>Haptista</taxon>
        <taxon>Haptophyta</taxon>
        <taxon>Prymnesiophyceae</taxon>
        <taxon>Prymnesiales</taxon>
        <taxon>Prymnesiaceae</taxon>
        <taxon>Prymnesium</taxon>
    </lineage>
</organism>
<accession>A0AB34JYI9</accession>
<evidence type="ECO:0000313" key="2">
    <source>
        <dbReference type="Proteomes" id="UP001515480"/>
    </source>
</evidence>
<gene>
    <name evidence="1" type="ORF">AB1Y20_015704</name>
</gene>
<comment type="caution">
    <text evidence="1">The sequence shown here is derived from an EMBL/GenBank/DDBJ whole genome shotgun (WGS) entry which is preliminary data.</text>
</comment>
<evidence type="ECO:0000313" key="1">
    <source>
        <dbReference type="EMBL" id="KAL1527016.1"/>
    </source>
</evidence>
<dbReference type="Proteomes" id="UP001515480">
    <property type="component" value="Unassembled WGS sequence"/>
</dbReference>
<proteinExistence type="predicted"/>
<dbReference type="AlphaFoldDB" id="A0AB34JYI9"/>
<keyword evidence="2" id="KW-1185">Reference proteome</keyword>
<name>A0AB34JYI9_PRYPA</name>